<dbReference type="PANTHER" id="PTHR10048">
    <property type="entry name" value="PHOSPHATIDYLINOSITOL KINASE"/>
    <property type="match status" value="1"/>
</dbReference>
<name>A0A8S1LT15_9CILI</name>
<dbReference type="GO" id="GO:0005737">
    <property type="term" value="C:cytoplasm"/>
    <property type="evidence" value="ECO:0007669"/>
    <property type="project" value="TreeGrafter"/>
</dbReference>
<dbReference type="GO" id="GO:0016020">
    <property type="term" value="C:membrane"/>
    <property type="evidence" value="ECO:0007669"/>
    <property type="project" value="TreeGrafter"/>
</dbReference>
<dbReference type="SMART" id="SM00146">
    <property type="entry name" value="PI3Kc"/>
    <property type="match status" value="1"/>
</dbReference>
<dbReference type="InterPro" id="IPR000403">
    <property type="entry name" value="PI3/4_kinase_cat_dom"/>
</dbReference>
<accession>A0A8S1LT15</accession>
<dbReference type="PANTHER" id="PTHR10048:SF22">
    <property type="entry name" value="PHOSPHATIDYLINOSITOL 4-KINASE BETA"/>
    <property type="match status" value="1"/>
</dbReference>
<dbReference type="GO" id="GO:0048015">
    <property type="term" value="P:phosphatidylinositol-mediated signaling"/>
    <property type="evidence" value="ECO:0007669"/>
    <property type="project" value="TreeGrafter"/>
</dbReference>
<organism evidence="2 3">
    <name type="scientific">Paramecium sonneborni</name>
    <dbReference type="NCBI Taxonomy" id="65129"/>
    <lineage>
        <taxon>Eukaryota</taxon>
        <taxon>Sar</taxon>
        <taxon>Alveolata</taxon>
        <taxon>Ciliophora</taxon>
        <taxon>Intramacronucleata</taxon>
        <taxon>Oligohymenophorea</taxon>
        <taxon>Peniculida</taxon>
        <taxon>Parameciidae</taxon>
        <taxon>Paramecium</taxon>
    </lineage>
</organism>
<dbReference type="Pfam" id="PF00454">
    <property type="entry name" value="PI3_PI4_kinase"/>
    <property type="match status" value="1"/>
</dbReference>
<reference evidence="2" key="1">
    <citation type="submission" date="2021-01" db="EMBL/GenBank/DDBJ databases">
        <authorList>
            <consortium name="Genoscope - CEA"/>
            <person name="William W."/>
        </authorList>
    </citation>
    <scope>NUCLEOTIDE SEQUENCE</scope>
</reference>
<evidence type="ECO:0000313" key="2">
    <source>
        <dbReference type="EMBL" id="CAD8065694.1"/>
    </source>
</evidence>
<dbReference type="InterPro" id="IPR015433">
    <property type="entry name" value="PI3/4_kinase"/>
</dbReference>
<dbReference type="AlphaFoldDB" id="A0A8S1LT15"/>
<dbReference type="EMBL" id="CAJJDN010000020">
    <property type="protein sequence ID" value="CAD8065694.1"/>
    <property type="molecule type" value="Genomic_DNA"/>
</dbReference>
<dbReference type="GO" id="GO:0004430">
    <property type="term" value="F:1-phosphatidylinositol 4-kinase activity"/>
    <property type="evidence" value="ECO:0007669"/>
    <property type="project" value="TreeGrafter"/>
</dbReference>
<sequence length="192" mass="22796">MQNFKYHICIKIKFIELQKQFSEKELRSNHIGFLEFLPNTISLDAMKKYLKSKKYKSLREFCKIYFGEDFHFAQINLIKSLTGYSLLTYIMQIQDRHNGNILIDNQGDLIHTDFGFMISQFKTTQDYIELMDGCDQSFATLLQILELMMEKSNFHSFTFLILTNFKINLNCRKPMKKYSKIFIISAKIMQSN</sequence>
<evidence type="ECO:0000259" key="1">
    <source>
        <dbReference type="PROSITE" id="PS50290"/>
    </source>
</evidence>
<dbReference type="PROSITE" id="PS50290">
    <property type="entry name" value="PI3_4_KINASE_3"/>
    <property type="match status" value="1"/>
</dbReference>
<proteinExistence type="predicted"/>
<gene>
    <name evidence="2" type="ORF">PSON_ATCC_30995.1.T0200374</name>
</gene>
<dbReference type="GO" id="GO:0046854">
    <property type="term" value="P:phosphatidylinositol phosphate biosynthetic process"/>
    <property type="evidence" value="ECO:0007669"/>
    <property type="project" value="InterPro"/>
</dbReference>
<evidence type="ECO:0000313" key="3">
    <source>
        <dbReference type="Proteomes" id="UP000692954"/>
    </source>
</evidence>
<protein>
    <recommendedName>
        <fullName evidence="1">PI3K/PI4K catalytic domain-containing protein</fullName>
    </recommendedName>
</protein>
<comment type="caution">
    <text evidence="2">The sequence shown here is derived from an EMBL/GenBank/DDBJ whole genome shotgun (WGS) entry which is preliminary data.</text>
</comment>
<dbReference type="Proteomes" id="UP000692954">
    <property type="component" value="Unassembled WGS sequence"/>
</dbReference>
<dbReference type="OrthoDB" id="10264149at2759"/>
<feature type="domain" description="PI3K/PI4K catalytic" evidence="1">
    <location>
        <begin position="1"/>
        <end position="192"/>
    </location>
</feature>
<keyword evidence="3" id="KW-1185">Reference proteome</keyword>